<reference evidence="1 2" key="1">
    <citation type="submission" date="2018-12" db="EMBL/GenBank/DDBJ databases">
        <title>three novel Halomonas strain isolated from plants.</title>
        <authorList>
            <person name="Sun C."/>
        </authorList>
    </citation>
    <scope>NUCLEOTIDE SEQUENCE [LARGE SCALE GENOMIC DNA]</scope>
    <source>
        <strain evidence="1 2">DSM 19434</strain>
    </source>
</reference>
<keyword evidence="2" id="KW-1185">Reference proteome</keyword>
<evidence type="ECO:0000313" key="1">
    <source>
        <dbReference type="EMBL" id="RUR31951.1"/>
    </source>
</evidence>
<sequence length="112" mass="12830">MEGNQLRVDLPSPEINALPAYIERELPLVWRLHLEPNEHVQDFRLVASWHSLNTRYQTSEMPAPEIVLTAPWRVSTSESGEVWEGRAAIRLLTDALHQATPINGELRIELIQ</sequence>
<gene>
    <name evidence="1" type="ORF">ELY33_06985</name>
</gene>
<dbReference type="AlphaFoldDB" id="A0A3S0Y458"/>
<comment type="caution">
    <text evidence="1">The sequence shown here is derived from an EMBL/GenBank/DDBJ whole genome shotgun (WGS) entry which is preliminary data.</text>
</comment>
<dbReference type="Proteomes" id="UP000287336">
    <property type="component" value="Unassembled WGS sequence"/>
</dbReference>
<dbReference type="OrthoDB" id="9836305at2"/>
<organism evidence="1 2">
    <name type="scientific">Vreelandella andesensis</name>
    <dbReference type="NCBI Taxonomy" id="447567"/>
    <lineage>
        <taxon>Bacteria</taxon>
        <taxon>Pseudomonadati</taxon>
        <taxon>Pseudomonadota</taxon>
        <taxon>Gammaproteobacteria</taxon>
        <taxon>Oceanospirillales</taxon>
        <taxon>Halomonadaceae</taxon>
        <taxon>Vreelandella</taxon>
    </lineage>
</organism>
<name>A0A3S0Y458_9GAMM</name>
<accession>A0A3S0Y458</accession>
<evidence type="ECO:0000313" key="2">
    <source>
        <dbReference type="Proteomes" id="UP000287336"/>
    </source>
</evidence>
<dbReference type="RefSeq" id="WP_126945943.1">
    <property type="nucleotide sequence ID" value="NZ_RZHG01000013.1"/>
</dbReference>
<dbReference type="EMBL" id="RZHG01000013">
    <property type="protein sequence ID" value="RUR31951.1"/>
    <property type="molecule type" value="Genomic_DNA"/>
</dbReference>
<protein>
    <submittedName>
        <fullName evidence="1">Uncharacterized protein</fullName>
    </submittedName>
</protein>
<proteinExistence type="predicted"/>